<dbReference type="PANTHER" id="PTHR32322:SF2">
    <property type="entry name" value="EAMA DOMAIN-CONTAINING PROTEIN"/>
    <property type="match status" value="1"/>
</dbReference>
<dbReference type="InterPro" id="IPR050638">
    <property type="entry name" value="AA-Vitamin_Transporters"/>
</dbReference>
<dbReference type="Proteomes" id="UP000830454">
    <property type="component" value="Chromosome"/>
</dbReference>
<feature type="transmembrane region" description="Helical" evidence="6">
    <location>
        <begin position="35"/>
        <end position="57"/>
    </location>
</feature>
<evidence type="ECO:0000256" key="3">
    <source>
        <dbReference type="ARBA" id="ARBA00022692"/>
    </source>
</evidence>
<feature type="transmembrane region" description="Helical" evidence="6">
    <location>
        <begin position="96"/>
        <end position="116"/>
    </location>
</feature>
<reference evidence="8" key="1">
    <citation type="submission" date="2021-12" db="EMBL/GenBank/DDBJ databases">
        <authorList>
            <person name="Cha I.-T."/>
            <person name="Lee K.-E."/>
            <person name="Park S.-J."/>
        </authorList>
    </citation>
    <scope>NUCLEOTIDE SEQUENCE</scope>
    <source>
        <strain evidence="8">YSM-43</strain>
    </source>
</reference>
<feature type="domain" description="EamA" evidence="7">
    <location>
        <begin position="152"/>
        <end position="287"/>
    </location>
</feature>
<protein>
    <submittedName>
        <fullName evidence="8">DMT family transporter</fullName>
    </submittedName>
</protein>
<keyword evidence="5 6" id="KW-0472">Membrane</keyword>
<dbReference type="InterPro" id="IPR000620">
    <property type="entry name" value="EamA_dom"/>
</dbReference>
<feature type="transmembrane region" description="Helical" evidence="6">
    <location>
        <begin position="215"/>
        <end position="236"/>
    </location>
</feature>
<dbReference type="InterPro" id="IPR037185">
    <property type="entry name" value="EmrE-like"/>
</dbReference>
<evidence type="ECO:0000256" key="6">
    <source>
        <dbReference type="SAM" id="Phobius"/>
    </source>
</evidence>
<feature type="domain" description="EamA" evidence="7">
    <location>
        <begin position="7"/>
        <end position="137"/>
    </location>
</feature>
<dbReference type="Pfam" id="PF00892">
    <property type="entry name" value="EamA"/>
    <property type="match status" value="2"/>
</dbReference>
<evidence type="ECO:0000256" key="5">
    <source>
        <dbReference type="ARBA" id="ARBA00023136"/>
    </source>
</evidence>
<feature type="transmembrane region" description="Helical" evidence="6">
    <location>
        <begin position="243"/>
        <end position="264"/>
    </location>
</feature>
<evidence type="ECO:0000256" key="2">
    <source>
        <dbReference type="ARBA" id="ARBA00007362"/>
    </source>
</evidence>
<keyword evidence="9" id="KW-1185">Reference proteome</keyword>
<sequence>MENNNTKWYLLGFLGCVWGSSFILMQLGLKGVNSIQMGSLRILFAALFLIIVGFRYIPKIPVYKWKYIAITALFGTFLPVYLFALALSKIDGSVSSILNSLTPLSTLIVGILFFGMGVQRRQVFGVILGFLGCVLLVLFSDGENTTENYYYAFLILLASLFYGINVNLIKKYLSDLKPLTISTGNFVILFVPALIVLYFAGFFEIVGEEKVQTSLGYIAILGIIGTGLSNILFFKLIQLSSPVFAASVTYIIPVVAILLGYFFMNESLNLIQAIGAFVILLGVYFSSRKQ</sequence>
<dbReference type="EMBL" id="CP090145">
    <property type="protein sequence ID" value="UOX34527.1"/>
    <property type="molecule type" value="Genomic_DNA"/>
</dbReference>
<feature type="transmembrane region" description="Helical" evidence="6">
    <location>
        <begin position="9"/>
        <end position="29"/>
    </location>
</feature>
<evidence type="ECO:0000259" key="7">
    <source>
        <dbReference type="Pfam" id="PF00892"/>
    </source>
</evidence>
<keyword evidence="3 6" id="KW-0812">Transmembrane</keyword>
<evidence type="ECO:0000256" key="4">
    <source>
        <dbReference type="ARBA" id="ARBA00022989"/>
    </source>
</evidence>
<name>A0ABY4HNT2_9FLAO</name>
<dbReference type="Gene3D" id="1.10.3730.20">
    <property type="match status" value="1"/>
</dbReference>
<keyword evidence="4 6" id="KW-1133">Transmembrane helix</keyword>
<evidence type="ECO:0000313" key="9">
    <source>
        <dbReference type="Proteomes" id="UP000830454"/>
    </source>
</evidence>
<comment type="similarity">
    <text evidence="2">Belongs to the EamA transporter family.</text>
</comment>
<accession>A0ABY4HNT2</accession>
<feature type="transmembrane region" description="Helical" evidence="6">
    <location>
        <begin position="69"/>
        <end position="90"/>
    </location>
</feature>
<dbReference type="PANTHER" id="PTHR32322">
    <property type="entry name" value="INNER MEMBRANE TRANSPORTER"/>
    <property type="match status" value="1"/>
</dbReference>
<dbReference type="SUPFAM" id="SSF103481">
    <property type="entry name" value="Multidrug resistance efflux transporter EmrE"/>
    <property type="match status" value="2"/>
</dbReference>
<reference evidence="8" key="2">
    <citation type="submission" date="2022-04" db="EMBL/GenBank/DDBJ databases">
        <title>Complete Genome Sequence of Flavobacterium sediminilitoris YSM-43, Isolated from a Tidal Sediment.</title>
        <authorList>
            <person name="Lee P.A."/>
        </authorList>
    </citation>
    <scope>NUCLEOTIDE SEQUENCE</scope>
    <source>
        <strain evidence="8">YSM-43</strain>
    </source>
</reference>
<organism evidence="8 9">
    <name type="scientific">Flavobacterium sediminilitoris</name>
    <dbReference type="NCBI Taxonomy" id="2024526"/>
    <lineage>
        <taxon>Bacteria</taxon>
        <taxon>Pseudomonadati</taxon>
        <taxon>Bacteroidota</taxon>
        <taxon>Flavobacteriia</taxon>
        <taxon>Flavobacteriales</taxon>
        <taxon>Flavobacteriaceae</taxon>
        <taxon>Flavobacterium</taxon>
    </lineage>
</organism>
<feature type="transmembrane region" description="Helical" evidence="6">
    <location>
        <begin position="148"/>
        <end position="169"/>
    </location>
</feature>
<gene>
    <name evidence="8" type="ORF">LXD69_03205</name>
</gene>
<feature type="transmembrane region" description="Helical" evidence="6">
    <location>
        <begin position="270"/>
        <end position="287"/>
    </location>
</feature>
<feature type="transmembrane region" description="Helical" evidence="6">
    <location>
        <begin position="123"/>
        <end position="142"/>
    </location>
</feature>
<evidence type="ECO:0000256" key="1">
    <source>
        <dbReference type="ARBA" id="ARBA00004141"/>
    </source>
</evidence>
<dbReference type="RefSeq" id="WP_246917527.1">
    <property type="nucleotide sequence ID" value="NZ_CP090145.1"/>
</dbReference>
<evidence type="ECO:0000313" key="8">
    <source>
        <dbReference type="EMBL" id="UOX34527.1"/>
    </source>
</evidence>
<comment type="subcellular location">
    <subcellularLocation>
        <location evidence="1">Membrane</location>
        <topology evidence="1">Multi-pass membrane protein</topology>
    </subcellularLocation>
</comment>
<proteinExistence type="inferred from homology"/>
<feature type="transmembrane region" description="Helical" evidence="6">
    <location>
        <begin position="181"/>
        <end position="203"/>
    </location>
</feature>